<dbReference type="Gene3D" id="3.30.460.90">
    <property type="match status" value="1"/>
</dbReference>
<comment type="similarity">
    <text evidence="1">Belongs to the mab-21 family.</text>
</comment>
<dbReference type="Gene3D" id="1.10.1410.40">
    <property type="match status" value="1"/>
</dbReference>
<dbReference type="EMBL" id="CAWYQH010000097">
    <property type="protein sequence ID" value="CAK8684534.1"/>
    <property type="molecule type" value="Genomic_DNA"/>
</dbReference>
<dbReference type="PANTHER" id="PTHR10656:SF70">
    <property type="entry name" value="PROTEIN MAB-21-RELATED"/>
    <property type="match status" value="1"/>
</dbReference>
<proteinExistence type="inferred from homology"/>
<evidence type="ECO:0000313" key="5">
    <source>
        <dbReference type="Proteomes" id="UP001642483"/>
    </source>
</evidence>
<dbReference type="SMART" id="SM01265">
    <property type="entry name" value="Mab-21"/>
    <property type="match status" value="1"/>
</dbReference>
<protein>
    <recommendedName>
        <fullName evidence="6">Protein mab-21-like</fullName>
    </recommendedName>
</protein>
<dbReference type="InterPro" id="IPR024810">
    <property type="entry name" value="MAB21L/cGLR"/>
</dbReference>
<evidence type="ECO:0000259" key="3">
    <source>
        <dbReference type="Pfam" id="PF20266"/>
    </source>
</evidence>
<accession>A0ABP0FY57</accession>
<evidence type="ECO:0000259" key="2">
    <source>
        <dbReference type="Pfam" id="PF03281"/>
    </source>
</evidence>
<dbReference type="Proteomes" id="UP001642483">
    <property type="component" value="Unassembled WGS sequence"/>
</dbReference>
<dbReference type="Pfam" id="PF20266">
    <property type="entry name" value="Mab-21_C"/>
    <property type="match status" value="1"/>
</dbReference>
<feature type="domain" description="Mab-21-like nucleotidyltransferase" evidence="2">
    <location>
        <begin position="63"/>
        <end position="243"/>
    </location>
</feature>
<feature type="domain" description="Mab-21-like HhH/H2TH-like" evidence="3">
    <location>
        <begin position="248"/>
        <end position="340"/>
    </location>
</feature>
<organism evidence="4 5">
    <name type="scientific">Clavelina lepadiformis</name>
    <name type="common">Light-bulb sea squirt</name>
    <name type="synonym">Ascidia lepadiformis</name>
    <dbReference type="NCBI Taxonomy" id="159417"/>
    <lineage>
        <taxon>Eukaryota</taxon>
        <taxon>Metazoa</taxon>
        <taxon>Chordata</taxon>
        <taxon>Tunicata</taxon>
        <taxon>Ascidiacea</taxon>
        <taxon>Aplousobranchia</taxon>
        <taxon>Clavelinidae</taxon>
        <taxon>Clavelina</taxon>
    </lineage>
</organism>
<evidence type="ECO:0000313" key="4">
    <source>
        <dbReference type="EMBL" id="CAK8684534.1"/>
    </source>
</evidence>
<reference evidence="4 5" key="1">
    <citation type="submission" date="2024-02" db="EMBL/GenBank/DDBJ databases">
        <authorList>
            <person name="Daric V."/>
            <person name="Darras S."/>
        </authorList>
    </citation>
    <scope>NUCLEOTIDE SEQUENCE [LARGE SCALE GENOMIC DNA]</scope>
</reference>
<dbReference type="PANTHER" id="PTHR10656">
    <property type="entry name" value="CELL FATE DETERMINING PROTEIN MAB21-RELATED"/>
    <property type="match status" value="1"/>
</dbReference>
<gene>
    <name evidence="4" type="ORF">CVLEPA_LOCUS15510</name>
</gene>
<dbReference type="Pfam" id="PF03281">
    <property type="entry name" value="Mab-21"/>
    <property type="match status" value="1"/>
</dbReference>
<keyword evidence="5" id="KW-1185">Reference proteome</keyword>
<dbReference type="InterPro" id="IPR046903">
    <property type="entry name" value="Mab-21-like_nuc_Trfase"/>
</dbReference>
<evidence type="ECO:0008006" key="6">
    <source>
        <dbReference type="Google" id="ProtNLM"/>
    </source>
</evidence>
<comment type="caution">
    <text evidence="4">The sequence shown here is derived from an EMBL/GenBank/DDBJ whole genome shotgun (WGS) entry which is preliminary data.</text>
</comment>
<evidence type="ECO:0000256" key="1">
    <source>
        <dbReference type="ARBA" id="ARBA00008307"/>
    </source>
</evidence>
<sequence length="356" mass="40238">MMESRATLAHHVNKYHNERVVPRKAKVSQTVQDVGSIVASILKEVQRREPRFLGALNETEGRVEGLEVISPSEYQVVLCLNHTGVFTFNEERSIPGCAMLKLSDGRKRSMSLWIEFITASGYLSARKVRSRFLSLVAQVLGKLNYGSMVTLDRDTTEVKLRIRDSIVVRVIPAFKCSALWPNSAHHWPDPGTSWPPVSKIAEVKAIGFNLLSKDCVVTNEMNSSSESDAWMMSFAEAEDRLLECASGCRRRCLSILKTLRDRHLDFSGSPLNNYHMKMLLLYECEKHPGDLEWNTSSIGDRLKLVSCLRCHRLPHYFLPGVDLFATSATPSLDEAARKVWCLTRQIITNSKSFDHL</sequence>
<dbReference type="InterPro" id="IPR046906">
    <property type="entry name" value="Mab-21_HhH/H2TH-like"/>
</dbReference>
<name>A0ABP0FY57_CLALP</name>